<feature type="signal peptide" evidence="8">
    <location>
        <begin position="1"/>
        <end position="20"/>
    </location>
</feature>
<protein>
    <submittedName>
        <fullName evidence="9">ABC transporter related</fullName>
    </submittedName>
</protein>
<dbReference type="GO" id="GO:1990281">
    <property type="term" value="C:efflux pump complex"/>
    <property type="evidence" value="ECO:0007669"/>
    <property type="project" value="TreeGrafter"/>
</dbReference>
<dbReference type="Gene3D" id="1.20.1600.10">
    <property type="entry name" value="Outer membrane efflux proteins (OEP)"/>
    <property type="match status" value="1"/>
</dbReference>
<dbReference type="SUPFAM" id="SSF56954">
    <property type="entry name" value="Outer membrane efflux proteins (OEP)"/>
    <property type="match status" value="1"/>
</dbReference>
<keyword evidence="8" id="KW-0732">Signal</keyword>
<keyword evidence="5" id="KW-0812">Transmembrane</keyword>
<reference evidence="9 10" key="1">
    <citation type="journal article" date="2009" name="Appl. Environ. Microbiol.">
        <title>Genomic analysis of 'Elusimicrobium minutum,' the first cultivated representative of the phylum 'Elusimicrobia' (formerly termite group 1).</title>
        <authorList>
            <person name="Herlemann D.P.R."/>
            <person name="Geissinger O."/>
            <person name="Ikeda-Ohtsubo W."/>
            <person name="Kunin V."/>
            <person name="Sun H."/>
            <person name="Lapidus A."/>
            <person name="Hugenholtz P."/>
            <person name="Brune A."/>
        </authorList>
    </citation>
    <scope>NUCLEOTIDE SEQUENCE [LARGE SCALE GENOMIC DNA]</scope>
    <source>
        <strain evidence="9 10">Pei191</strain>
    </source>
</reference>
<evidence type="ECO:0000256" key="4">
    <source>
        <dbReference type="ARBA" id="ARBA00022452"/>
    </source>
</evidence>
<dbReference type="STRING" id="445932.Emin_1042"/>
<dbReference type="GO" id="GO:0015562">
    <property type="term" value="F:efflux transmembrane transporter activity"/>
    <property type="evidence" value="ECO:0007669"/>
    <property type="project" value="InterPro"/>
</dbReference>
<accession>B2KDJ9</accession>
<keyword evidence="4" id="KW-1134">Transmembrane beta strand</keyword>
<name>B2KDJ9_ELUMP</name>
<evidence type="ECO:0000256" key="3">
    <source>
        <dbReference type="ARBA" id="ARBA00022448"/>
    </source>
</evidence>
<evidence type="ECO:0000256" key="5">
    <source>
        <dbReference type="ARBA" id="ARBA00022692"/>
    </source>
</evidence>
<dbReference type="RefSeq" id="WP_012415210.1">
    <property type="nucleotide sequence ID" value="NC_010644.1"/>
</dbReference>
<dbReference type="PANTHER" id="PTHR30026:SF20">
    <property type="entry name" value="OUTER MEMBRANE PROTEIN TOLC"/>
    <property type="match status" value="1"/>
</dbReference>
<proteinExistence type="inferred from homology"/>
<dbReference type="InterPro" id="IPR003423">
    <property type="entry name" value="OMP_efflux"/>
</dbReference>
<organism evidence="9 10">
    <name type="scientific">Elusimicrobium minutum (strain Pei191)</name>
    <dbReference type="NCBI Taxonomy" id="445932"/>
    <lineage>
        <taxon>Bacteria</taxon>
        <taxon>Pseudomonadati</taxon>
        <taxon>Elusimicrobiota</taxon>
        <taxon>Elusimicrobia</taxon>
        <taxon>Elusimicrobiales</taxon>
        <taxon>Elusimicrobiaceae</taxon>
        <taxon>Elusimicrobium</taxon>
    </lineage>
</organism>
<dbReference type="Pfam" id="PF02321">
    <property type="entry name" value="OEP"/>
    <property type="match status" value="2"/>
</dbReference>
<keyword evidence="3" id="KW-0813">Transport</keyword>
<dbReference type="GO" id="GO:0009279">
    <property type="term" value="C:cell outer membrane"/>
    <property type="evidence" value="ECO:0007669"/>
    <property type="project" value="UniProtKB-SubCell"/>
</dbReference>
<dbReference type="GO" id="GO:0015288">
    <property type="term" value="F:porin activity"/>
    <property type="evidence" value="ECO:0007669"/>
    <property type="project" value="TreeGrafter"/>
</dbReference>
<evidence type="ECO:0000313" key="9">
    <source>
        <dbReference type="EMBL" id="ACC98595.1"/>
    </source>
</evidence>
<evidence type="ECO:0000256" key="7">
    <source>
        <dbReference type="ARBA" id="ARBA00023237"/>
    </source>
</evidence>
<dbReference type="OrthoDB" id="367883at2"/>
<gene>
    <name evidence="9" type="ordered locus">Emin_1042</name>
</gene>
<dbReference type="AlphaFoldDB" id="B2KDJ9"/>
<dbReference type="InterPro" id="IPR051906">
    <property type="entry name" value="TolC-like"/>
</dbReference>
<keyword evidence="6" id="KW-0472">Membrane</keyword>
<comment type="similarity">
    <text evidence="2">Belongs to the outer membrane factor (OMF) (TC 1.B.17) family.</text>
</comment>
<evidence type="ECO:0000256" key="6">
    <source>
        <dbReference type="ARBA" id="ARBA00023136"/>
    </source>
</evidence>
<keyword evidence="7" id="KW-0998">Cell outer membrane</keyword>
<dbReference type="EMBL" id="CP001055">
    <property type="protein sequence ID" value="ACC98595.1"/>
    <property type="molecule type" value="Genomic_DNA"/>
</dbReference>
<evidence type="ECO:0000256" key="8">
    <source>
        <dbReference type="SAM" id="SignalP"/>
    </source>
</evidence>
<sequence>MKKHILTLPVILLLAAAAQSAPVKTISLEKCQQDALSYSNEIKQKAQAVQAALHTYKETKSSFYPSLYIDAKGSWVSEVPKVELGPVNKEFGDNWGYSAGPTLEYMLFDYNGRSSAAKGGAAAHKAAQEDLAFAQKSVKLQVRQVYFAVQQDLERMYFMAEQLKVADKQLADITSALKAGSKSNLDLAMAKKQQLKAKVNVSSARSSLGVHLRELFKLTGNDYGIDPSYPADWRIIINKEDRPASSLVKADPLQNTLNDFKALSLLEFDQNSPALIAAQNTADYYLYMAQSMKSALYPTLSASAGAYWEYPNNGILREHVFLGRAGAQLRMPLFEGSKTRNKAAAQESKGREASYQRAQLEDELKSLFYSSKSMLYSLEVQTEFIKQMIEQSSKAAKLTYDAYKAGSVTFLEVDSANLGLLESRIALADVYIETLNRLAVIDNLGTN</sequence>
<dbReference type="PANTHER" id="PTHR30026">
    <property type="entry name" value="OUTER MEMBRANE PROTEIN TOLC"/>
    <property type="match status" value="1"/>
</dbReference>
<dbReference type="HOGENOM" id="CLU_612145_0_0_0"/>
<comment type="subcellular location">
    <subcellularLocation>
        <location evidence="1">Cell outer membrane</location>
    </subcellularLocation>
</comment>
<evidence type="ECO:0000313" key="10">
    <source>
        <dbReference type="Proteomes" id="UP000001029"/>
    </source>
</evidence>
<evidence type="ECO:0000256" key="1">
    <source>
        <dbReference type="ARBA" id="ARBA00004442"/>
    </source>
</evidence>
<evidence type="ECO:0000256" key="2">
    <source>
        <dbReference type="ARBA" id="ARBA00007613"/>
    </source>
</evidence>
<dbReference type="Proteomes" id="UP000001029">
    <property type="component" value="Chromosome"/>
</dbReference>
<feature type="chain" id="PRO_5002780086" evidence="8">
    <location>
        <begin position="21"/>
        <end position="447"/>
    </location>
</feature>
<dbReference type="KEGG" id="emi:Emin_1042"/>
<keyword evidence="10" id="KW-1185">Reference proteome</keyword>